<dbReference type="AlphaFoldDB" id="A0A5J4X1Z3"/>
<accession>A0A5J4X1Z3</accession>
<feature type="compositionally biased region" description="Polar residues" evidence="1">
    <location>
        <begin position="108"/>
        <end position="120"/>
    </location>
</feature>
<comment type="caution">
    <text evidence="2">The sequence shown here is derived from an EMBL/GenBank/DDBJ whole genome shotgun (WGS) entry which is preliminary data.</text>
</comment>
<evidence type="ECO:0000313" key="3">
    <source>
        <dbReference type="Proteomes" id="UP000324800"/>
    </source>
</evidence>
<reference evidence="2 3" key="1">
    <citation type="submission" date="2019-03" db="EMBL/GenBank/DDBJ databases">
        <title>Single cell metagenomics reveals metabolic interactions within the superorganism composed of flagellate Streblomastix strix and complex community of Bacteroidetes bacteria on its surface.</title>
        <authorList>
            <person name="Treitli S.C."/>
            <person name="Kolisko M."/>
            <person name="Husnik F."/>
            <person name="Keeling P."/>
            <person name="Hampl V."/>
        </authorList>
    </citation>
    <scope>NUCLEOTIDE SEQUENCE [LARGE SCALE GENOMIC DNA]</scope>
    <source>
        <strain evidence="2">ST1C</strain>
    </source>
</reference>
<gene>
    <name evidence="2" type="ORF">EZS28_003101</name>
</gene>
<feature type="region of interest" description="Disordered" evidence="1">
    <location>
        <begin position="93"/>
        <end position="156"/>
    </location>
</feature>
<evidence type="ECO:0008006" key="4">
    <source>
        <dbReference type="Google" id="ProtNLM"/>
    </source>
</evidence>
<evidence type="ECO:0000256" key="1">
    <source>
        <dbReference type="SAM" id="MobiDB-lite"/>
    </source>
</evidence>
<feature type="compositionally biased region" description="Polar residues" evidence="1">
    <location>
        <begin position="189"/>
        <end position="200"/>
    </location>
</feature>
<evidence type="ECO:0000313" key="2">
    <source>
        <dbReference type="EMBL" id="KAA6401367.1"/>
    </source>
</evidence>
<feature type="compositionally biased region" description="Polar residues" evidence="1">
    <location>
        <begin position="140"/>
        <end position="150"/>
    </location>
</feature>
<feature type="non-terminal residue" evidence="2">
    <location>
        <position position="254"/>
    </location>
</feature>
<dbReference type="Proteomes" id="UP000324800">
    <property type="component" value="Unassembled WGS sequence"/>
</dbReference>
<proteinExistence type="predicted"/>
<feature type="region of interest" description="Disordered" evidence="1">
    <location>
        <begin position="181"/>
        <end position="202"/>
    </location>
</feature>
<protein>
    <recommendedName>
        <fullName evidence="4">SURP motif domain-containing protein</fullName>
    </recommendedName>
</protein>
<dbReference type="EMBL" id="SNRW01000401">
    <property type="protein sequence ID" value="KAA6401367.1"/>
    <property type="molecule type" value="Genomic_DNA"/>
</dbReference>
<name>A0A5J4X1Z3_9EUKA</name>
<sequence length="254" mass="28941">METLSDETKNLILETAKYVTQKWGSDKYIEEKLYLANRERFSFLLGNDNLNPLYKMALRDILADPNRLQGSASIIENPALWVAQQSNQMRASSSALHLAQNDRKKVQSPFQQANDRSQQILAEENAIKKGKGRKKDINEMKSNSQNGRSTSEIRVRGNENGGFDVRIDISEIIAMQKQKREMQKKRSQTPGVKQMTSQTKPGELRSETIKKLLQFDERDLDKFALPVTADIIRIPAGGKWTMLRPDGIIHLNQV</sequence>
<organism evidence="2 3">
    <name type="scientific">Streblomastix strix</name>
    <dbReference type="NCBI Taxonomy" id="222440"/>
    <lineage>
        <taxon>Eukaryota</taxon>
        <taxon>Metamonada</taxon>
        <taxon>Preaxostyla</taxon>
        <taxon>Oxymonadida</taxon>
        <taxon>Streblomastigidae</taxon>
        <taxon>Streblomastix</taxon>
    </lineage>
</organism>